<dbReference type="SUPFAM" id="SSF103473">
    <property type="entry name" value="MFS general substrate transporter"/>
    <property type="match status" value="1"/>
</dbReference>
<proteinExistence type="predicted"/>
<accession>A0A7Y9ESJ9</accession>
<feature type="transmembrane region" description="Helical" evidence="6">
    <location>
        <begin position="369"/>
        <end position="388"/>
    </location>
</feature>
<keyword evidence="5 6" id="KW-0472">Membrane</keyword>
<dbReference type="InterPro" id="IPR036259">
    <property type="entry name" value="MFS_trans_sf"/>
</dbReference>
<evidence type="ECO:0000256" key="5">
    <source>
        <dbReference type="ARBA" id="ARBA00023136"/>
    </source>
</evidence>
<dbReference type="PANTHER" id="PTHR23513:SF11">
    <property type="entry name" value="STAPHYLOFERRIN A TRANSPORTER"/>
    <property type="match status" value="1"/>
</dbReference>
<dbReference type="RefSeq" id="WP_179430514.1">
    <property type="nucleotide sequence ID" value="NZ_BAABLC010000003.1"/>
</dbReference>
<protein>
    <submittedName>
        <fullName evidence="7">MFS family permease</fullName>
    </submittedName>
</protein>
<feature type="transmembrane region" description="Helical" evidence="6">
    <location>
        <begin position="284"/>
        <end position="305"/>
    </location>
</feature>
<keyword evidence="8" id="KW-1185">Reference proteome</keyword>
<comment type="caution">
    <text evidence="7">The sequence shown here is derived from an EMBL/GenBank/DDBJ whole genome shotgun (WGS) entry which is preliminary data.</text>
</comment>
<dbReference type="AlphaFoldDB" id="A0A7Y9ESJ9"/>
<keyword evidence="3 6" id="KW-0812">Transmembrane</keyword>
<comment type="subcellular location">
    <subcellularLocation>
        <location evidence="1">Cell membrane</location>
        <topology evidence="1">Multi-pass membrane protein</topology>
    </subcellularLocation>
</comment>
<evidence type="ECO:0000256" key="6">
    <source>
        <dbReference type="SAM" id="Phobius"/>
    </source>
</evidence>
<feature type="transmembrane region" description="Helical" evidence="6">
    <location>
        <begin position="218"/>
        <end position="242"/>
    </location>
</feature>
<feature type="transmembrane region" description="Helical" evidence="6">
    <location>
        <begin position="43"/>
        <end position="61"/>
    </location>
</feature>
<evidence type="ECO:0000256" key="4">
    <source>
        <dbReference type="ARBA" id="ARBA00022989"/>
    </source>
</evidence>
<evidence type="ECO:0000256" key="3">
    <source>
        <dbReference type="ARBA" id="ARBA00022692"/>
    </source>
</evidence>
<feature type="transmembrane region" description="Helical" evidence="6">
    <location>
        <begin position="343"/>
        <end position="363"/>
    </location>
</feature>
<sequence length="404" mass="41193">MSATAVHPGFAAWVGATFALELGSGLLAFALTWTASGYGSFEAAILLALTIAPTVVLTLFAGTLSDRFGPRRVLVVTTSGMVVIAGSIATATTVLPGEPGVLLVAAVLIGTVSAFFRPAAGVFPRLFVADHDLGIAMARVGLASQLARTIGPPLGGILLGALTLSGVAWLDAFGSLAMLGALLLIHPPKRVLEHVDRVTLREAFAVVPAIRRASGAGAVLLGIAIVAGAVIPVVTLGIPLAARERGWTVVDAGIIESGWILGGIVCGAWFAWRGTIMRVMRPITLGPIIVAAGLVLLALASHPLVATIGTAVLGAGVVVFTAHAFPTYILLAPKALMTRFQSVLIFIQLTPQLFINPLIGAGVDLFTTAPVIIGAGVLAIAAAGVMLANKRLRALGEDTGTEDG</sequence>
<keyword evidence="4 6" id="KW-1133">Transmembrane helix</keyword>
<name>A0A7Y9ESJ9_9MICO</name>
<evidence type="ECO:0000313" key="8">
    <source>
        <dbReference type="Proteomes" id="UP000552045"/>
    </source>
</evidence>
<evidence type="ECO:0000313" key="7">
    <source>
        <dbReference type="EMBL" id="NYD53177.1"/>
    </source>
</evidence>
<keyword evidence="2" id="KW-1003">Cell membrane</keyword>
<dbReference type="GO" id="GO:0022857">
    <property type="term" value="F:transmembrane transporter activity"/>
    <property type="evidence" value="ECO:0007669"/>
    <property type="project" value="InterPro"/>
</dbReference>
<dbReference type="Gene3D" id="1.20.1250.20">
    <property type="entry name" value="MFS general substrate transporter like domains"/>
    <property type="match status" value="1"/>
</dbReference>
<dbReference type="GO" id="GO:0005886">
    <property type="term" value="C:plasma membrane"/>
    <property type="evidence" value="ECO:0007669"/>
    <property type="project" value="UniProtKB-SubCell"/>
</dbReference>
<dbReference type="Pfam" id="PF07690">
    <property type="entry name" value="MFS_1"/>
    <property type="match status" value="1"/>
</dbReference>
<dbReference type="PANTHER" id="PTHR23513">
    <property type="entry name" value="INTEGRAL MEMBRANE EFFLUX PROTEIN-RELATED"/>
    <property type="match status" value="1"/>
</dbReference>
<dbReference type="Proteomes" id="UP000552045">
    <property type="component" value="Unassembled WGS sequence"/>
</dbReference>
<feature type="transmembrane region" description="Helical" evidence="6">
    <location>
        <begin position="73"/>
        <end position="95"/>
    </location>
</feature>
<dbReference type="EMBL" id="JACCBH010000001">
    <property type="protein sequence ID" value="NYD53177.1"/>
    <property type="molecule type" value="Genomic_DNA"/>
</dbReference>
<dbReference type="InterPro" id="IPR011701">
    <property type="entry name" value="MFS"/>
</dbReference>
<feature type="transmembrane region" description="Helical" evidence="6">
    <location>
        <begin position="254"/>
        <end position="272"/>
    </location>
</feature>
<feature type="transmembrane region" description="Helical" evidence="6">
    <location>
        <begin position="311"/>
        <end position="331"/>
    </location>
</feature>
<feature type="transmembrane region" description="Helical" evidence="6">
    <location>
        <begin position="101"/>
        <end position="120"/>
    </location>
</feature>
<evidence type="ECO:0000256" key="1">
    <source>
        <dbReference type="ARBA" id="ARBA00004651"/>
    </source>
</evidence>
<reference evidence="7 8" key="1">
    <citation type="submission" date="2020-07" db="EMBL/GenBank/DDBJ databases">
        <title>Sequencing the genomes of 1000 actinobacteria strains.</title>
        <authorList>
            <person name="Klenk H.-P."/>
        </authorList>
    </citation>
    <scope>NUCLEOTIDE SEQUENCE [LARGE SCALE GENOMIC DNA]</scope>
    <source>
        <strain evidence="7 8">DSM 22185</strain>
    </source>
</reference>
<gene>
    <name evidence="7" type="ORF">BKA02_000232</name>
</gene>
<evidence type="ECO:0000256" key="2">
    <source>
        <dbReference type="ARBA" id="ARBA00022475"/>
    </source>
</evidence>
<organism evidence="7 8">
    <name type="scientific">Microbacterium pseudoresistens</name>
    <dbReference type="NCBI Taxonomy" id="640634"/>
    <lineage>
        <taxon>Bacteria</taxon>
        <taxon>Bacillati</taxon>
        <taxon>Actinomycetota</taxon>
        <taxon>Actinomycetes</taxon>
        <taxon>Micrococcales</taxon>
        <taxon>Microbacteriaceae</taxon>
        <taxon>Microbacterium</taxon>
    </lineage>
</organism>